<dbReference type="Pfam" id="PF00249">
    <property type="entry name" value="Myb_DNA-binding"/>
    <property type="match status" value="1"/>
</dbReference>
<accession>A0AAU9RNH8</accession>
<evidence type="ECO:0000256" key="2">
    <source>
        <dbReference type="ARBA" id="ARBA00023015"/>
    </source>
</evidence>
<proteinExistence type="predicted"/>
<dbReference type="NCBIfam" id="TIGR01557">
    <property type="entry name" value="myb_SHAQKYF"/>
    <property type="match status" value="1"/>
</dbReference>
<keyword evidence="5" id="KW-0539">Nucleus</keyword>
<evidence type="ECO:0000259" key="7">
    <source>
        <dbReference type="PROSITE" id="PS51294"/>
    </source>
</evidence>
<dbReference type="FunFam" id="1.10.10.60:FF:000007">
    <property type="entry name" value="Two-component response regulator"/>
    <property type="match status" value="1"/>
</dbReference>
<evidence type="ECO:0000256" key="6">
    <source>
        <dbReference type="SAM" id="MobiDB-lite"/>
    </source>
</evidence>
<keyword evidence="4" id="KW-0804">Transcription</keyword>
<dbReference type="Gene3D" id="1.10.10.60">
    <property type="entry name" value="Homeodomain-like"/>
    <property type="match status" value="1"/>
</dbReference>
<dbReference type="GO" id="GO:0003700">
    <property type="term" value="F:DNA-binding transcription factor activity"/>
    <property type="evidence" value="ECO:0007669"/>
    <property type="project" value="InterPro"/>
</dbReference>
<keyword evidence="3" id="KW-0238">DNA-binding</keyword>
<dbReference type="InterPro" id="IPR009057">
    <property type="entry name" value="Homeodomain-like_sf"/>
</dbReference>
<reference evidence="8 9" key="1">
    <citation type="submission" date="2022-03" db="EMBL/GenBank/DDBJ databases">
        <authorList>
            <person name="Nunn A."/>
            <person name="Chopra R."/>
            <person name="Nunn A."/>
            <person name="Contreras Garrido A."/>
        </authorList>
    </citation>
    <scope>NUCLEOTIDE SEQUENCE [LARGE SCALE GENOMIC DNA]</scope>
</reference>
<evidence type="ECO:0000313" key="8">
    <source>
        <dbReference type="EMBL" id="CAH2046508.1"/>
    </source>
</evidence>
<dbReference type="GO" id="GO:0005634">
    <property type="term" value="C:nucleus"/>
    <property type="evidence" value="ECO:0007669"/>
    <property type="project" value="UniProtKB-SubCell"/>
</dbReference>
<dbReference type="GO" id="GO:0000976">
    <property type="term" value="F:transcription cis-regulatory region binding"/>
    <property type="evidence" value="ECO:0007669"/>
    <property type="project" value="TreeGrafter"/>
</dbReference>
<feature type="compositionally biased region" description="Basic residues" evidence="6">
    <location>
        <begin position="128"/>
        <end position="138"/>
    </location>
</feature>
<feature type="domain" description="HTH myb-type" evidence="7">
    <location>
        <begin position="147"/>
        <end position="201"/>
    </location>
</feature>
<dbReference type="InterPro" id="IPR044825">
    <property type="entry name" value="GLK1/2-like"/>
</dbReference>
<evidence type="ECO:0000256" key="3">
    <source>
        <dbReference type="ARBA" id="ARBA00023125"/>
    </source>
</evidence>
<dbReference type="InterPro" id="IPR006447">
    <property type="entry name" value="Myb_dom_plants"/>
</dbReference>
<evidence type="ECO:0000256" key="1">
    <source>
        <dbReference type="ARBA" id="ARBA00004123"/>
    </source>
</evidence>
<evidence type="ECO:0000256" key="4">
    <source>
        <dbReference type="ARBA" id="ARBA00023163"/>
    </source>
</evidence>
<dbReference type="PANTHER" id="PTHR31312:SF7">
    <property type="entry name" value="TRANSCRIPTION ACTIVATOR GLK2"/>
    <property type="match status" value="1"/>
</dbReference>
<feature type="region of interest" description="Disordered" evidence="6">
    <location>
        <begin position="82"/>
        <end position="145"/>
    </location>
</feature>
<dbReference type="InterPro" id="IPR017930">
    <property type="entry name" value="Myb_dom"/>
</dbReference>
<dbReference type="PANTHER" id="PTHR31312">
    <property type="entry name" value="TRANSCRIPTION ACTIVATOR GLK1"/>
    <property type="match status" value="1"/>
</dbReference>
<keyword evidence="2" id="KW-0805">Transcription regulation</keyword>
<dbReference type="EMBL" id="OU466858">
    <property type="protein sequence ID" value="CAH2046508.1"/>
    <property type="molecule type" value="Genomic_DNA"/>
</dbReference>
<keyword evidence="9" id="KW-1185">Reference proteome</keyword>
<name>A0AAU9RNH8_THLAR</name>
<sequence>MIFQFQDSMLTVSPLTVNTTTSKDNYMAADFSDFSTEDLPDFTTVEGSLDLLEGIDYYDDLFIGFDDDGDDLLPDLEFDSEILGEHSGSGGDEEQEMEGNTSTASETSEREAGGFKPEGGGTTDKTVRRGKRKGKKSKACLSDDNEIKKKPKVDWTPELHRKFVQAVEQLGVDKAVPSRILEIMNVKSLTRHNVASHLQVFNSYPPHVAPLHHGHFRPLHVWGHPTWPKHKPNNPPSTHRTFPIPAVAAAPSSWPGHPPYWPQPPLYPQGYGMASSNHSMYNNKSETSIGVPTRQLGPTNPLMDIHPSNESIDAAIGDVITKPWLPLPLGLKPPSVDGVVTELQRQGISNVPPLT</sequence>
<dbReference type="AlphaFoldDB" id="A0AAU9RNH8"/>
<comment type="subcellular location">
    <subcellularLocation>
        <location evidence="1">Nucleus</location>
    </subcellularLocation>
</comment>
<evidence type="ECO:0000313" key="9">
    <source>
        <dbReference type="Proteomes" id="UP000836841"/>
    </source>
</evidence>
<dbReference type="SUPFAM" id="SSF46689">
    <property type="entry name" value="Homeodomain-like"/>
    <property type="match status" value="1"/>
</dbReference>
<evidence type="ECO:0000256" key="5">
    <source>
        <dbReference type="ARBA" id="ARBA00023242"/>
    </source>
</evidence>
<dbReference type="GO" id="GO:0045893">
    <property type="term" value="P:positive regulation of DNA-templated transcription"/>
    <property type="evidence" value="ECO:0007669"/>
    <property type="project" value="InterPro"/>
</dbReference>
<dbReference type="Proteomes" id="UP000836841">
    <property type="component" value="Chromosome 2"/>
</dbReference>
<dbReference type="InterPro" id="IPR001005">
    <property type="entry name" value="SANT/Myb"/>
</dbReference>
<organism evidence="8 9">
    <name type="scientific">Thlaspi arvense</name>
    <name type="common">Field penny-cress</name>
    <dbReference type="NCBI Taxonomy" id="13288"/>
    <lineage>
        <taxon>Eukaryota</taxon>
        <taxon>Viridiplantae</taxon>
        <taxon>Streptophyta</taxon>
        <taxon>Embryophyta</taxon>
        <taxon>Tracheophyta</taxon>
        <taxon>Spermatophyta</taxon>
        <taxon>Magnoliopsida</taxon>
        <taxon>eudicotyledons</taxon>
        <taxon>Gunneridae</taxon>
        <taxon>Pentapetalae</taxon>
        <taxon>rosids</taxon>
        <taxon>malvids</taxon>
        <taxon>Brassicales</taxon>
        <taxon>Brassicaceae</taxon>
        <taxon>Thlaspideae</taxon>
        <taxon>Thlaspi</taxon>
    </lineage>
</organism>
<protein>
    <recommendedName>
        <fullName evidence="7">HTH myb-type domain-containing protein</fullName>
    </recommendedName>
</protein>
<gene>
    <name evidence="8" type="ORF">TAV2_LOCUS7780</name>
</gene>
<dbReference type="PROSITE" id="PS51294">
    <property type="entry name" value="HTH_MYB"/>
    <property type="match status" value="1"/>
</dbReference>